<evidence type="ECO:0000256" key="2">
    <source>
        <dbReference type="ARBA" id="ARBA00022525"/>
    </source>
</evidence>
<dbReference type="AlphaFoldDB" id="A0A1S3JT11"/>
<feature type="chain" id="PRO_5010360100" evidence="4">
    <location>
        <begin position="27"/>
        <end position="186"/>
    </location>
</feature>
<dbReference type="PANTHER" id="PTHR11844">
    <property type="entry name" value="METALLOPROTEASE INHIBITOR"/>
    <property type="match status" value="1"/>
</dbReference>
<dbReference type="Proteomes" id="UP000085678">
    <property type="component" value="Unplaced"/>
</dbReference>
<dbReference type="InterPro" id="IPR001134">
    <property type="entry name" value="Netrin_domain"/>
</dbReference>
<dbReference type="PANTHER" id="PTHR11844:SF33">
    <property type="entry name" value="TISSUE INHIBITOR OF METALLOPROTEINASE"/>
    <property type="match status" value="1"/>
</dbReference>
<evidence type="ECO:0000313" key="7">
    <source>
        <dbReference type="RefSeq" id="XP_013413462.1"/>
    </source>
</evidence>
<dbReference type="GO" id="GO:0008191">
    <property type="term" value="F:metalloendopeptidase inhibitor activity"/>
    <property type="evidence" value="ECO:0007669"/>
    <property type="project" value="InterPro"/>
</dbReference>
<sequence length="186" mass="20918">MAMTYMTFAVLGMQVLLGWLAQPGSACSCVPIKMVAPKLEFIKPGSVPTTPKPKWGQLDDWFCRNNPDIVIRGYVVSSKRHVKLEAGIGYPLPLPGSNLEYTVQVLDVFKESEFVTAGKNVSVYVSVGGHSCDYSLKVNKEYLLRGDVKIEKDEPKIWLRGYCDYGKEWRFLPLGMARYLKEEGCK</sequence>
<evidence type="ECO:0000256" key="1">
    <source>
        <dbReference type="ARBA" id="ARBA00004613"/>
    </source>
</evidence>
<protein>
    <submittedName>
        <fullName evidence="7">Uncharacterized protein LOC106175850</fullName>
    </submittedName>
</protein>
<comment type="subcellular location">
    <subcellularLocation>
        <location evidence="1">Secreted</location>
    </subcellularLocation>
</comment>
<dbReference type="GO" id="GO:0031012">
    <property type="term" value="C:extracellular matrix"/>
    <property type="evidence" value="ECO:0007669"/>
    <property type="project" value="TreeGrafter"/>
</dbReference>
<name>A0A1S3JT11_LINAN</name>
<feature type="signal peptide" evidence="4">
    <location>
        <begin position="1"/>
        <end position="26"/>
    </location>
</feature>
<keyword evidence="4" id="KW-0732">Signal</keyword>
<evidence type="ECO:0000256" key="4">
    <source>
        <dbReference type="SAM" id="SignalP"/>
    </source>
</evidence>
<dbReference type="SUPFAM" id="SSF50242">
    <property type="entry name" value="TIMP-like"/>
    <property type="match status" value="1"/>
</dbReference>
<keyword evidence="3" id="KW-1015">Disulfide bond</keyword>
<dbReference type="InterPro" id="IPR001820">
    <property type="entry name" value="TIMP"/>
</dbReference>
<feature type="domain" description="NTR" evidence="5">
    <location>
        <begin position="45"/>
        <end position="185"/>
    </location>
</feature>
<dbReference type="InParanoid" id="A0A1S3JT11"/>
<dbReference type="RefSeq" id="XP_013413462.1">
    <property type="nucleotide sequence ID" value="XM_013558008.1"/>
</dbReference>
<reference evidence="7" key="1">
    <citation type="submission" date="2025-08" db="UniProtKB">
        <authorList>
            <consortium name="RefSeq"/>
        </authorList>
    </citation>
    <scope>IDENTIFICATION</scope>
    <source>
        <tissue evidence="7">Gonads</tissue>
    </source>
</reference>
<keyword evidence="6" id="KW-1185">Reference proteome</keyword>
<organism evidence="6 7">
    <name type="scientific">Lingula anatina</name>
    <name type="common">Brachiopod</name>
    <name type="synonym">Lingula unguis</name>
    <dbReference type="NCBI Taxonomy" id="7574"/>
    <lineage>
        <taxon>Eukaryota</taxon>
        <taxon>Metazoa</taxon>
        <taxon>Spiralia</taxon>
        <taxon>Lophotrochozoa</taxon>
        <taxon>Brachiopoda</taxon>
        <taxon>Linguliformea</taxon>
        <taxon>Lingulata</taxon>
        <taxon>Lingulida</taxon>
        <taxon>Linguloidea</taxon>
        <taxon>Lingulidae</taxon>
        <taxon>Lingula</taxon>
    </lineage>
</organism>
<dbReference type="GeneID" id="106175850"/>
<accession>A0A1S3JT11</accession>
<dbReference type="PROSITE" id="PS50189">
    <property type="entry name" value="NTR"/>
    <property type="match status" value="1"/>
</dbReference>
<keyword evidence="2" id="KW-0964">Secreted</keyword>
<dbReference type="Pfam" id="PF00965">
    <property type="entry name" value="TIMP"/>
    <property type="match status" value="1"/>
</dbReference>
<dbReference type="Gene3D" id="2.40.50.120">
    <property type="match status" value="1"/>
</dbReference>
<evidence type="ECO:0000259" key="5">
    <source>
        <dbReference type="PROSITE" id="PS50189"/>
    </source>
</evidence>
<proteinExistence type="predicted"/>
<dbReference type="GO" id="GO:0005615">
    <property type="term" value="C:extracellular space"/>
    <property type="evidence" value="ECO:0007669"/>
    <property type="project" value="TreeGrafter"/>
</dbReference>
<gene>
    <name evidence="7" type="primary">LOC106175850</name>
</gene>
<evidence type="ECO:0000256" key="3">
    <source>
        <dbReference type="ARBA" id="ARBA00023157"/>
    </source>
</evidence>
<evidence type="ECO:0000313" key="6">
    <source>
        <dbReference type="Proteomes" id="UP000085678"/>
    </source>
</evidence>
<dbReference type="GO" id="GO:0002020">
    <property type="term" value="F:protease binding"/>
    <property type="evidence" value="ECO:0007669"/>
    <property type="project" value="TreeGrafter"/>
</dbReference>
<dbReference type="KEGG" id="lak:106175850"/>
<dbReference type="GO" id="GO:0051045">
    <property type="term" value="P:negative regulation of membrane protein ectodomain proteolysis"/>
    <property type="evidence" value="ECO:0007669"/>
    <property type="project" value="TreeGrafter"/>
</dbReference>
<dbReference type="InterPro" id="IPR008993">
    <property type="entry name" value="TIMP-like_OB-fold"/>
</dbReference>